<reference evidence="10" key="2">
    <citation type="submission" date="2025-08" db="UniProtKB">
        <authorList>
            <consortium name="RefSeq"/>
        </authorList>
    </citation>
    <scope>IDENTIFICATION</scope>
    <source>
        <strain evidence="10">14028-0561.14</strain>
        <tissue evidence="10">Whole fly</tissue>
    </source>
</reference>
<dbReference type="InterPro" id="IPR024084">
    <property type="entry name" value="IsoPropMal-DH-like_dom"/>
</dbReference>
<feature type="domain" description="Isopropylmalate dehydrogenase-like" evidence="8">
    <location>
        <begin position="91"/>
        <end position="401"/>
    </location>
</feature>
<reference evidence="9" key="1">
    <citation type="submission" date="2025-05" db="UniProtKB">
        <authorList>
            <consortium name="RefSeq"/>
        </authorList>
    </citation>
    <scope>NUCLEOTIDE SEQUENCE [LARGE SCALE GENOMIC DNA]</scope>
    <source>
        <strain evidence="9">14028-0561.14</strain>
    </source>
</reference>
<comment type="similarity">
    <text evidence="1">Belongs to the isocitrate and isopropylmalate dehydrogenases family.</text>
</comment>
<dbReference type="GO" id="GO:0005739">
    <property type="term" value="C:mitochondrion"/>
    <property type="evidence" value="ECO:0007669"/>
    <property type="project" value="TreeGrafter"/>
</dbReference>
<dbReference type="Pfam" id="PF00180">
    <property type="entry name" value="Iso_dh"/>
    <property type="match status" value="1"/>
</dbReference>
<dbReference type="OrthoDB" id="7882037at2759"/>
<keyword evidence="3" id="KW-0816">Tricarboxylic acid cycle</keyword>
<evidence type="ECO:0000256" key="5">
    <source>
        <dbReference type="ARBA" id="ARBA00042642"/>
    </source>
</evidence>
<evidence type="ECO:0000256" key="7">
    <source>
        <dbReference type="SAM" id="MobiDB-lite"/>
    </source>
</evidence>
<dbReference type="SMART" id="SM01329">
    <property type="entry name" value="Iso_dh"/>
    <property type="match status" value="1"/>
</dbReference>
<dbReference type="PANTHER" id="PTHR11835">
    <property type="entry name" value="DECARBOXYLATING DEHYDROGENASES-ISOCITRATE, ISOPROPYLMALATE, TARTRATE"/>
    <property type="match status" value="1"/>
</dbReference>
<evidence type="ECO:0000256" key="6">
    <source>
        <dbReference type="ARBA" id="ARBA00042862"/>
    </source>
</evidence>
<dbReference type="OMA" id="GICPGYS"/>
<dbReference type="GO" id="GO:0006099">
    <property type="term" value="P:tricarboxylic acid cycle"/>
    <property type="evidence" value="ECO:0007669"/>
    <property type="project" value="UniProtKB-KW"/>
</dbReference>
<proteinExistence type="inferred from homology"/>
<dbReference type="AlphaFoldDB" id="A0A6P4HMP2"/>
<evidence type="ECO:0000313" key="9">
    <source>
        <dbReference type="Proteomes" id="UP001652661"/>
    </source>
</evidence>
<dbReference type="Proteomes" id="UP001652661">
    <property type="component" value="Chromosome 2R"/>
</dbReference>
<dbReference type="EC" id="1.1.1.41" evidence="2"/>
<organism evidence="9 10">
    <name type="scientific">Drosophila kikkawai</name>
    <name type="common">Fruit fly</name>
    <dbReference type="NCBI Taxonomy" id="30033"/>
    <lineage>
        <taxon>Eukaryota</taxon>
        <taxon>Metazoa</taxon>
        <taxon>Ecdysozoa</taxon>
        <taxon>Arthropoda</taxon>
        <taxon>Hexapoda</taxon>
        <taxon>Insecta</taxon>
        <taxon>Pterygota</taxon>
        <taxon>Neoptera</taxon>
        <taxon>Endopterygota</taxon>
        <taxon>Diptera</taxon>
        <taxon>Brachycera</taxon>
        <taxon>Muscomorpha</taxon>
        <taxon>Ephydroidea</taxon>
        <taxon>Drosophilidae</taxon>
        <taxon>Drosophila</taxon>
        <taxon>Sophophora</taxon>
    </lineage>
</organism>
<feature type="compositionally biased region" description="Basic and acidic residues" evidence="7">
    <location>
        <begin position="23"/>
        <end position="79"/>
    </location>
</feature>
<evidence type="ECO:0000256" key="2">
    <source>
        <dbReference type="ARBA" id="ARBA00013012"/>
    </source>
</evidence>
<evidence type="ECO:0000256" key="1">
    <source>
        <dbReference type="ARBA" id="ARBA00007769"/>
    </source>
</evidence>
<evidence type="ECO:0000313" key="10">
    <source>
        <dbReference type="RefSeq" id="XP_017016860.1"/>
    </source>
</evidence>
<dbReference type="RefSeq" id="XP_017016860.1">
    <property type="nucleotide sequence ID" value="XM_017161371.3"/>
</dbReference>
<name>A0A6P4HMP2_DROKI</name>
<gene>
    <name evidence="10" type="primary">LOC108070772</name>
</gene>
<evidence type="ECO:0000256" key="4">
    <source>
        <dbReference type="ARBA" id="ARBA00023002"/>
    </source>
</evidence>
<keyword evidence="4" id="KW-0560">Oxidoreductase</keyword>
<dbReference type="PANTHER" id="PTHR11835:SF34">
    <property type="entry name" value="ISOCITRATE DEHYDROGENASE [NAD] SUBUNIT ALPHA, MITOCHONDRIAL"/>
    <property type="match status" value="1"/>
</dbReference>
<protein>
    <recommendedName>
        <fullName evidence="2">isocitrate dehydrogenase (NAD(+))</fullName>
        <ecNumber evidence="2">1.1.1.41</ecNumber>
    </recommendedName>
    <alternativeName>
        <fullName evidence="6">Isocitric dehydrogenase subunit alpha</fullName>
    </alternativeName>
    <alternativeName>
        <fullName evidence="5">NAD(+)-specific ICDH subunit alpha</fullName>
    </alternativeName>
</protein>
<sequence length="408" mass="45174">MNLVRRLRVGQLGSWAASFRPYSGKDKDKGKSKPDPKTPPKTPPKAEPKKDLTKAKDKSQEKDKGKGSNKGADKGKSDSIEANGFPKDTTKITLIKGEGAGPELMSAVQEVFKAAKAPVEWDVHDEYQVSPDNEDVAPAILESLRKNRVGLKGPVDSRHWQRHIRNQFKQYAYVSACKNIQGLETPYGEFDVMIIRDQSEGDYSGVEHSVVPGVWQTIKVGTTDGARRLANFVFLYATMNNRKKITVAHKANIMKMTDGNFLEAMQRLADTYKKKIKFEDRYLDTVCLNMLMKPDQTDVLTSSSMYGDVMRVIAGSMMGAPGICPGFSVSALGTVFDCRMKSDLANPTGPLLAAVLMLRHIKQEKHADRIECAIRGVYRDTDIRTEDLGGTATCSEFAEAVCERLEGN</sequence>
<feature type="region of interest" description="Disordered" evidence="7">
    <location>
        <begin position="1"/>
        <end position="85"/>
    </location>
</feature>
<dbReference type="GeneID" id="108070772"/>
<dbReference type="Gene3D" id="3.40.718.10">
    <property type="entry name" value="Isopropylmalate Dehydrogenase"/>
    <property type="match status" value="1"/>
</dbReference>
<accession>A0A6P4HMP2</accession>
<dbReference type="SUPFAM" id="SSF53659">
    <property type="entry name" value="Isocitrate/Isopropylmalate dehydrogenase-like"/>
    <property type="match status" value="1"/>
</dbReference>
<evidence type="ECO:0000259" key="8">
    <source>
        <dbReference type="SMART" id="SM01329"/>
    </source>
</evidence>
<dbReference type="GO" id="GO:0004449">
    <property type="term" value="F:isocitrate dehydrogenase (NAD+) activity"/>
    <property type="evidence" value="ECO:0007669"/>
    <property type="project" value="UniProtKB-EC"/>
</dbReference>
<keyword evidence="9" id="KW-1185">Reference proteome</keyword>
<dbReference type="GO" id="GO:0006102">
    <property type="term" value="P:isocitrate metabolic process"/>
    <property type="evidence" value="ECO:0007669"/>
    <property type="project" value="TreeGrafter"/>
</dbReference>
<evidence type="ECO:0000256" key="3">
    <source>
        <dbReference type="ARBA" id="ARBA00022532"/>
    </source>
</evidence>